<dbReference type="CDD" id="cd12087">
    <property type="entry name" value="TM_EGFR-like"/>
    <property type="match status" value="1"/>
</dbReference>
<sequence>MAWLTCVMARMTVLCACLVCVCLVCVRAESCLMISEVNSDNPKFDTHEFVELFHSSGARTSLHGYTLVLYNGNGNQAYRIIDLSGHTTDDRGFFLIGSMELNPRPSVLLPPNSIQNGPDAVALYGPDAGTFEVGEHVRAHGLVDALVYATRRGGDVEELASILTPRWPPFLEDPSLFEEDESIQRCLETEHHWAFHVAPPTPGRANECVPPSPTLARIEELRLGGLVTSRHVELSIATEMGAMALLAFDGQTGQVRRTADIAGSGQSSRLLSVLIDTSGTGSSSGAVALYEGKVEDVLARSLMQPVDAFVFTEDPESLNATLLESLTPGRQPYTLTYGWEDGLSLSRCGVADWSRDSGTFMEAVSTPSVANLCPWPKICPHDIVFPDGTPAPTVQPWLGADFLLNELNSDSPGAAENTEFIEIWHPSGTRTSLEDVWLLLINGQTGRPYREISLSGYFTDADGYFLIGSNGLQPQPNVVLPPNIVQNGPDAVALYRSKEPPSAQEGVPTLGLLDAVVYRAPGNDKSAQVLTEALTPFQLPLLEDPQALPGDESISRCQGRPQTLDAFRVGPPTPMAKNVCPRPPSPEGLAINEVGGALGPNYTQESMFVELIGPPRTSLVGLVVMVFEGGTREAIPLKGSIGDDGLFLLNHTSGTDAVVLCYGVGVCDADSEILDSVIFTDVPLHLKNLPATTGHINPAIRAVADGRISLTRCSCCEHNSPSSWITSSPTPGLPNHCPSPTYSSTIHLCLEPQPLDGQDQAGSNHTNTSVEPVSTDCSGEVAVYLEQQCNCGITTLYLQGVNVSCVSGLMYLQGSIPALSEHQRALITHTTSSTHSCMRTGSLALPVGIVLGVIFLMLMGVALFLFLYRRKRPMDYSSMELSEHVEL</sequence>
<keyword evidence="1" id="KW-0472">Membrane</keyword>
<feature type="transmembrane region" description="Helical" evidence="1">
    <location>
        <begin position="843"/>
        <end position="868"/>
    </location>
</feature>
<dbReference type="AlphaFoldDB" id="A0ABD1ITD9"/>
<evidence type="ECO:0000313" key="3">
    <source>
        <dbReference type="EMBL" id="KAL2078254.1"/>
    </source>
</evidence>
<feature type="chain" id="PRO_5044865851" description="LTD domain-containing protein" evidence="2">
    <location>
        <begin position="29"/>
        <end position="887"/>
    </location>
</feature>
<keyword evidence="2" id="KW-0732">Signal</keyword>
<organism evidence="3 4">
    <name type="scientific">Coilia grayii</name>
    <name type="common">Gray's grenadier anchovy</name>
    <dbReference type="NCBI Taxonomy" id="363190"/>
    <lineage>
        <taxon>Eukaryota</taxon>
        <taxon>Metazoa</taxon>
        <taxon>Chordata</taxon>
        <taxon>Craniata</taxon>
        <taxon>Vertebrata</taxon>
        <taxon>Euteleostomi</taxon>
        <taxon>Actinopterygii</taxon>
        <taxon>Neopterygii</taxon>
        <taxon>Teleostei</taxon>
        <taxon>Clupei</taxon>
        <taxon>Clupeiformes</taxon>
        <taxon>Clupeoidei</taxon>
        <taxon>Engraulidae</taxon>
        <taxon>Coilinae</taxon>
        <taxon>Coilia</taxon>
    </lineage>
</organism>
<name>A0ABD1ITD9_9TELE</name>
<gene>
    <name evidence="3" type="ORF">ACEWY4_025939</name>
</gene>
<evidence type="ECO:0000313" key="4">
    <source>
        <dbReference type="Proteomes" id="UP001591681"/>
    </source>
</evidence>
<proteinExistence type="predicted"/>
<evidence type="ECO:0000256" key="2">
    <source>
        <dbReference type="SAM" id="SignalP"/>
    </source>
</evidence>
<keyword evidence="1" id="KW-0812">Transmembrane</keyword>
<comment type="caution">
    <text evidence="3">The sequence shown here is derived from an EMBL/GenBank/DDBJ whole genome shotgun (WGS) entry which is preliminary data.</text>
</comment>
<keyword evidence="4" id="KW-1185">Reference proteome</keyword>
<accession>A0ABD1ITD9</accession>
<keyword evidence="1" id="KW-1133">Transmembrane helix</keyword>
<feature type="signal peptide" evidence="2">
    <location>
        <begin position="1"/>
        <end position="28"/>
    </location>
</feature>
<evidence type="ECO:0000256" key="1">
    <source>
        <dbReference type="SAM" id="Phobius"/>
    </source>
</evidence>
<protein>
    <recommendedName>
        <fullName evidence="5">LTD domain-containing protein</fullName>
    </recommendedName>
</protein>
<reference evidence="3 4" key="1">
    <citation type="submission" date="2024-09" db="EMBL/GenBank/DDBJ databases">
        <title>A chromosome-level genome assembly of Gray's grenadier anchovy, Coilia grayii.</title>
        <authorList>
            <person name="Fu Z."/>
        </authorList>
    </citation>
    <scope>NUCLEOTIDE SEQUENCE [LARGE SCALE GENOMIC DNA]</scope>
    <source>
        <strain evidence="3">G4</strain>
        <tissue evidence="3">Muscle</tissue>
    </source>
</reference>
<dbReference type="Proteomes" id="UP001591681">
    <property type="component" value="Unassembled WGS sequence"/>
</dbReference>
<dbReference type="EMBL" id="JBHFQA010000023">
    <property type="protein sequence ID" value="KAL2078254.1"/>
    <property type="molecule type" value="Genomic_DNA"/>
</dbReference>
<dbReference type="PANTHER" id="PTHR37397:SF1">
    <property type="entry name" value="LTD DOMAIN-CONTAINING PROTEIN"/>
    <property type="match status" value="1"/>
</dbReference>
<dbReference type="PANTHER" id="PTHR37397">
    <property type="entry name" value="SI:CH211-183D21.1"/>
    <property type="match status" value="1"/>
</dbReference>
<evidence type="ECO:0008006" key="5">
    <source>
        <dbReference type="Google" id="ProtNLM"/>
    </source>
</evidence>